<feature type="domain" description="Integrase catalytic" evidence="1">
    <location>
        <begin position="141"/>
        <end position="323"/>
    </location>
</feature>
<evidence type="ECO:0000259" key="1">
    <source>
        <dbReference type="PROSITE" id="PS50994"/>
    </source>
</evidence>
<dbReference type="GO" id="GO:0015074">
    <property type="term" value="P:DNA integration"/>
    <property type="evidence" value="ECO:0007669"/>
    <property type="project" value="InterPro"/>
</dbReference>
<dbReference type="Gene3D" id="3.30.420.10">
    <property type="entry name" value="Ribonuclease H-like superfamily/Ribonuclease H"/>
    <property type="match status" value="1"/>
</dbReference>
<dbReference type="InterPro" id="IPR036397">
    <property type="entry name" value="RNaseH_sf"/>
</dbReference>
<dbReference type="PANTHER" id="PTHR35004">
    <property type="entry name" value="TRANSPOSASE RV3428C-RELATED"/>
    <property type="match status" value="1"/>
</dbReference>
<proteinExistence type="predicted"/>
<dbReference type="SUPFAM" id="SSF53098">
    <property type="entry name" value="Ribonuclease H-like"/>
    <property type="match status" value="1"/>
</dbReference>
<dbReference type="InterPro" id="IPR001584">
    <property type="entry name" value="Integrase_cat-core"/>
</dbReference>
<dbReference type="AlphaFoldDB" id="A0A955KVN4"/>
<dbReference type="EMBL" id="JAGQLM010000141">
    <property type="protein sequence ID" value="MCA9375303.1"/>
    <property type="molecule type" value="Genomic_DNA"/>
</dbReference>
<evidence type="ECO:0000313" key="2">
    <source>
        <dbReference type="EMBL" id="MCA9375303.1"/>
    </source>
</evidence>
<reference evidence="2" key="2">
    <citation type="journal article" date="2021" name="Microbiome">
        <title>Successional dynamics and alternative stable states in a saline activated sludge microbial community over 9 years.</title>
        <authorList>
            <person name="Wang Y."/>
            <person name="Ye J."/>
            <person name="Ju F."/>
            <person name="Liu L."/>
            <person name="Boyd J.A."/>
            <person name="Deng Y."/>
            <person name="Parks D.H."/>
            <person name="Jiang X."/>
            <person name="Yin X."/>
            <person name="Woodcroft B.J."/>
            <person name="Tyson G.W."/>
            <person name="Hugenholtz P."/>
            <person name="Polz M.F."/>
            <person name="Zhang T."/>
        </authorList>
    </citation>
    <scope>NUCLEOTIDE SEQUENCE</scope>
    <source>
        <strain evidence="2">HKST-UBA16</strain>
    </source>
</reference>
<comment type="caution">
    <text evidence="2">The sequence shown here is derived from an EMBL/GenBank/DDBJ whole genome shotgun (WGS) entry which is preliminary data.</text>
</comment>
<gene>
    <name evidence="2" type="ORF">KC622_03160</name>
</gene>
<sequence length="416" mass="48429">MQIHNRLSTAQIKLFLSWYVDNKISFNEACFKLGVKKRRFFYLLKLYKQGNIETVGKKKASSRKIPLSVENLIKSELEKEQKIIHNKDIPVNKYNYSFVTQSVIEELGCTLSVETVTKRAHSWGFYVNKFKNQKAHTRIVLTDMPGVLLQHDSSHHLFAPASGVKWYLISTIDDFSRKILCAKLVEDETTWEHIQAVKFVVTNYGIPQNYYADNHSIFRFTQKMDSYWRIKRKSHKEVLTQWVTCLKALNIGVIYALSPQAKGKVERPYRWIQDHLVRLCAKNNVKNIADAQNYLDEDIYRYNSKTVHSTTGEIPDVRFKKALISKNISFKPFKVPPPYRSANDVFCLREPRIVDGYQSVSWNNRKFKVPKHVPIGATVILHIIPDNNKPMIRIWWNDKGTSELIDAIFMGPTNKT</sequence>
<dbReference type="PROSITE" id="PS50994">
    <property type="entry name" value="INTEGRASE"/>
    <property type="match status" value="1"/>
</dbReference>
<name>A0A955KVN4_9BACT</name>
<dbReference type="InterPro" id="IPR012337">
    <property type="entry name" value="RNaseH-like_sf"/>
</dbReference>
<protein>
    <recommendedName>
        <fullName evidence="1">Integrase catalytic domain-containing protein</fullName>
    </recommendedName>
</protein>
<reference evidence="2" key="1">
    <citation type="submission" date="2020-04" db="EMBL/GenBank/DDBJ databases">
        <authorList>
            <person name="Zhang T."/>
        </authorList>
    </citation>
    <scope>NUCLEOTIDE SEQUENCE</scope>
    <source>
        <strain evidence="2">HKST-UBA16</strain>
    </source>
</reference>
<organism evidence="2 3">
    <name type="scientific">Candidatus Dojkabacteria bacterium</name>
    <dbReference type="NCBI Taxonomy" id="2099670"/>
    <lineage>
        <taxon>Bacteria</taxon>
        <taxon>Candidatus Dojkabacteria</taxon>
    </lineage>
</organism>
<evidence type="ECO:0000313" key="3">
    <source>
        <dbReference type="Proteomes" id="UP000748332"/>
    </source>
</evidence>
<dbReference type="PANTHER" id="PTHR35004:SF7">
    <property type="entry name" value="INTEGRASE PROTEIN"/>
    <property type="match status" value="1"/>
</dbReference>
<dbReference type="Proteomes" id="UP000748332">
    <property type="component" value="Unassembled WGS sequence"/>
</dbReference>
<dbReference type="GO" id="GO:0003676">
    <property type="term" value="F:nucleic acid binding"/>
    <property type="evidence" value="ECO:0007669"/>
    <property type="project" value="InterPro"/>
</dbReference>
<accession>A0A955KVN4</accession>